<protein>
    <submittedName>
        <fullName evidence="1">Uncharacterized protein</fullName>
    </submittedName>
</protein>
<dbReference type="Proteomes" id="UP000035722">
    <property type="component" value="Unassembled WGS sequence"/>
</dbReference>
<keyword evidence="2" id="KW-1185">Reference proteome</keyword>
<sequence length="65" mass="7225">MDGSSVIALFLARNDDTATSALPQAPKRIRARKPGLSRWSVLRGRRASALHRLAWAIERDKRGIS</sequence>
<evidence type="ECO:0000313" key="2">
    <source>
        <dbReference type="Proteomes" id="UP000035722"/>
    </source>
</evidence>
<dbReference type="STRING" id="861266.ARTSIC4J27_346"/>
<dbReference type="OrthoDB" id="4951029at2"/>
<dbReference type="RefSeq" id="WP_050053497.1">
    <property type="nucleotide sequence ID" value="NZ_CAQI01000027.1"/>
</dbReference>
<organism evidence="1 2">
    <name type="scientific">Pseudarthrobacter siccitolerans</name>
    <dbReference type="NCBI Taxonomy" id="861266"/>
    <lineage>
        <taxon>Bacteria</taxon>
        <taxon>Bacillati</taxon>
        <taxon>Actinomycetota</taxon>
        <taxon>Actinomycetes</taxon>
        <taxon>Micrococcales</taxon>
        <taxon>Micrococcaceae</taxon>
        <taxon>Pseudarthrobacter</taxon>
    </lineage>
</organism>
<accession>A0A024GWU2</accession>
<gene>
    <name evidence="1" type="ORF">ARTSIC4J27_346</name>
</gene>
<dbReference type="EMBL" id="CAQI01000027">
    <property type="protein sequence ID" value="CCQ44420.1"/>
    <property type="molecule type" value="Genomic_DNA"/>
</dbReference>
<comment type="caution">
    <text evidence="1">The sequence shown here is derived from an EMBL/GenBank/DDBJ whole genome shotgun (WGS) entry which is preliminary data.</text>
</comment>
<name>A0A024GWU2_9MICC</name>
<reference evidence="2" key="1">
    <citation type="journal article" date="2014" name="Genome Announc.">
        <title>Genome Sequence of Arthrobacter siccitolerans 4J27, a Xeroprotectant-Producing Desiccation-Tolerant Microorganism.</title>
        <authorList>
            <person name="Manzanera M."/>
            <person name="Santa-Cruz-Calvo L."/>
            <person name="Vilchez J.I."/>
            <person name="Garcia-Fontana C."/>
            <person name="Silva-Castro G.A."/>
            <person name="Calvo C."/>
            <person name="Gonzalez-Lopez J."/>
        </authorList>
    </citation>
    <scope>NUCLEOTIDE SEQUENCE [LARGE SCALE GENOMIC DNA]</scope>
    <source>
        <strain evidence="2">4J27</strain>
    </source>
</reference>
<evidence type="ECO:0000313" key="1">
    <source>
        <dbReference type="EMBL" id="CCQ44420.1"/>
    </source>
</evidence>
<proteinExistence type="predicted"/>
<dbReference type="AlphaFoldDB" id="A0A024GWU2"/>